<dbReference type="InterPro" id="IPR042099">
    <property type="entry name" value="ANL_N_sf"/>
</dbReference>
<keyword evidence="5" id="KW-0067">ATP-binding</keyword>
<dbReference type="SUPFAM" id="SSF56801">
    <property type="entry name" value="Acetyl-CoA synthetase-like"/>
    <property type="match status" value="1"/>
</dbReference>
<dbReference type="Proteomes" id="UP000759131">
    <property type="component" value="Unassembled WGS sequence"/>
</dbReference>
<dbReference type="InterPro" id="IPR000873">
    <property type="entry name" value="AMP-dep_synth/lig_dom"/>
</dbReference>
<name>A0A7R9L1T3_9ACAR</name>
<dbReference type="Pfam" id="PF00501">
    <property type="entry name" value="AMP-binding"/>
    <property type="match status" value="1"/>
</dbReference>
<evidence type="ECO:0000256" key="4">
    <source>
        <dbReference type="ARBA" id="ARBA00022832"/>
    </source>
</evidence>
<dbReference type="GO" id="GO:0005886">
    <property type="term" value="C:plasma membrane"/>
    <property type="evidence" value="ECO:0007669"/>
    <property type="project" value="TreeGrafter"/>
</dbReference>
<dbReference type="GO" id="GO:0090433">
    <property type="term" value="F:palmitoyl-CoA ligase activity"/>
    <property type="evidence" value="ECO:0007669"/>
    <property type="project" value="TreeGrafter"/>
</dbReference>
<keyword evidence="4" id="KW-0443">Lipid metabolism</keyword>
<keyword evidence="4" id="KW-0276">Fatty acid metabolism</keyword>
<comment type="similarity">
    <text evidence="1">Belongs to the ATP-dependent AMP-binding enzyme family.</text>
</comment>
<reference evidence="8" key="1">
    <citation type="submission" date="2020-11" db="EMBL/GenBank/DDBJ databases">
        <authorList>
            <person name="Tran Van P."/>
        </authorList>
    </citation>
    <scope>NUCLEOTIDE SEQUENCE</scope>
</reference>
<keyword evidence="2" id="KW-0436">Ligase</keyword>
<dbReference type="PANTHER" id="PTHR43272:SF83">
    <property type="entry name" value="ACYL-COA SYNTHETASE LONG-CHAIN, ISOFORM J"/>
    <property type="match status" value="1"/>
</dbReference>
<accession>A0A7R9L1T3</accession>
<dbReference type="Gene3D" id="3.40.50.12780">
    <property type="entry name" value="N-terminal domain of ligase-like"/>
    <property type="match status" value="1"/>
</dbReference>
<dbReference type="GO" id="GO:0005783">
    <property type="term" value="C:endoplasmic reticulum"/>
    <property type="evidence" value="ECO:0007669"/>
    <property type="project" value="TreeGrafter"/>
</dbReference>
<dbReference type="OrthoDB" id="1700726at2759"/>
<organism evidence="8">
    <name type="scientific">Medioppia subpectinata</name>
    <dbReference type="NCBI Taxonomy" id="1979941"/>
    <lineage>
        <taxon>Eukaryota</taxon>
        <taxon>Metazoa</taxon>
        <taxon>Ecdysozoa</taxon>
        <taxon>Arthropoda</taxon>
        <taxon>Chelicerata</taxon>
        <taxon>Arachnida</taxon>
        <taxon>Acari</taxon>
        <taxon>Acariformes</taxon>
        <taxon>Sarcoptiformes</taxon>
        <taxon>Oribatida</taxon>
        <taxon>Brachypylina</taxon>
        <taxon>Oppioidea</taxon>
        <taxon>Oppiidae</taxon>
        <taxon>Medioppia</taxon>
    </lineage>
</organism>
<feature type="domain" description="AMP-dependent synthetase/ligase" evidence="7">
    <location>
        <begin position="1"/>
        <end position="255"/>
    </location>
</feature>
<dbReference type="EC" id="6.2.1.3" evidence="6"/>
<keyword evidence="3" id="KW-0547">Nucleotide-binding</keyword>
<feature type="non-terminal residue" evidence="8">
    <location>
        <position position="1"/>
    </location>
</feature>
<dbReference type="GO" id="GO:0035336">
    <property type="term" value="P:long-chain fatty-acyl-CoA metabolic process"/>
    <property type="evidence" value="ECO:0007669"/>
    <property type="project" value="TreeGrafter"/>
</dbReference>
<dbReference type="AlphaFoldDB" id="A0A7R9L1T3"/>
<proteinExistence type="inferred from homology"/>
<evidence type="ECO:0000313" key="8">
    <source>
        <dbReference type="EMBL" id="CAD7633314.1"/>
    </source>
</evidence>
<evidence type="ECO:0000256" key="2">
    <source>
        <dbReference type="ARBA" id="ARBA00022598"/>
    </source>
</evidence>
<sequence>STGVPKGVVVTHKQILAAFHSIRTLFHERFDHPEPRQTYLAYLPLSHTLEFCAEAYLFSCGVKIGYGTPYTLTNAGTALPEGTPGDITLLRPTFMASVPLILDRIRRDIELNVSKRGQLFKSIFNYIIEYKVQWLRRGFRTPIIDRLICSGIRSQIGGRLEFMMVGGAPLNVDTHDFLRACLNIKLCQGYGSTELIASATSMDFDDLSTGGIGGPLFGVKIRLVDWDEGGYKVTDQPESRGEAVVGGHNVALGYHGLDELTAEAFETTLTATPTAERRMRWFRTGDIVAVSADGLFRIIDRKKDFVKLQFGEYISLGKTIYLVELELKNFRFVDNVCVYGDSYRSYLIAIVIPNQKAMQSLAEQLLTGVESDKLIDLCRNPKIIHHVQNELRQYCQQGGKLHKMEIPARVMLCPEEWTTGNGLVTPALKIRRKNIQNFYQARIDQLYA</sequence>
<dbReference type="PANTHER" id="PTHR43272">
    <property type="entry name" value="LONG-CHAIN-FATTY-ACID--COA LIGASE"/>
    <property type="match status" value="1"/>
</dbReference>
<dbReference type="GO" id="GO:0005811">
    <property type="term" value="C:lipid droplet"/>
    <property type="evidence" value="ECO:0007669"/>
    <property type="project" value="TreeGrafter"/>
</dbReference>
<evidence type="ECO:0000256" key="6">
    <source>
        <dbReference type="ARBA" id="ARBA00026121"/>
    </source>
</evidence>
<evidence type="ECO:0000256" key="5">
    <source>
        <dbReference type="ARBA" id="ARBA00022840"/>
    </source>
</evidence>
<dbReference type="GO" id="GO:0005524">
    <property type="term" value="F:ATP binding"/>
    <property type="evidence" value="ECO:0007669"/>
    <property type="project" value="UniProtKB-KW"/>
</dbReference>
<evidence type="ECO:0000313" key="9">
    <source>
        <dbReference type="Proteomes" id="UP000759131"/>
    </source>
</evidence>
<gene>
    <name evidence="8" type="ORF">OSB1V03_LOCUS13711</name>
</gene>
<dbReference type="EMBL" id="OC867097">
    <property type="protein sequence ID" value="CAD7633314.1"/>
    <property type="molecule type" value="Genomic_DNA"/>
</dbReference>
<feature type="non-terminal residue" evidence="8">
    <location>
        <position position="448"/>
    </location>
</feature>
<keyword evidence="9" id="KW-1185">Reference proteome</keyword>
<evidence type="ECO:0000256" key="1">
    <source>
        <dbReference type="ARBA" id="ARBA00006432"/>
    </source>
</evidence>
<protein>
    <recommendedName>
        <fullName evidence="6">long-chain-fatty-acid--CoA ligase</fullName>
        <ecNumber evidence="6">6.2.1.3</ecNumber>
    </recommendedName>
</protein>
<dbReference type="EMBL" id="CAJPIZ010012522">
    <property type="protein sequence ID" value="CAG2113744.1"/>
    <property type="molecule type" value="Genomic_DNA"/>
</dbReference>
<evidence type="ECO:0000259" key="7">
    <source>
        <dbReference type="Pfam" id="PF00501"/>
    </source>
</evidence>
<evidence type="ECO:0000256" key="3">
    <source>
        <dbReference type="ARBA" id="ARBA00022741"/>
    </source>
</evidence>
<dbReference type="GO" id="GO:0030182">
    <property type="term" value="P:neuron differentiation"/>
    <property type="evidence" value="ECO:0007669"/>
    <property type="project" value="TreeGrafter"/>
</dbReference>